<dbReference type="OrthoDB" id="9811249at2"/>
<dbReference type="GO" id="GO:0006285">
    <property type="term" value="P:base-excision repair, AP site formation"/>
    <property type="evidence" value="ECO:0007669"/>
    <property type="project" value="TreeGrafter"/>
</dbReference>
<evidence type="ECO:0000256" key="3">
    <source>
        <dbReference type="ARBA" id="ARBA00012000"/>
    </source>
</evidence>
<dbReference type="Proteomes" id="UP000255108">
    <property type="component" value="Unassembled WGS sequence"/>
</dbReference>
<keyword evidence="4" id="KW-0227">DNA damage</keyword>
<keyword evidence="5" id="KW-0234">DNA repair</keyword>
<dbReference type="EMBL" id="UGHR01000001">
    <property type="protein sequence ID" value="STQ91310.1"/>
    <property type="molecule type" value="Genomic_DNA"/>
</dbReference>
<dbReference type="GO" id="GO:0032131">
    <property type="term" value="F:alkylated DNA binding"/>
    <property type="evidence" value="ECO:0007669"/>
    <property type="project" value="TreeGrafter"/>
</dbReference>
<evidence type="ECO:0000256" key="2">
    <source>
        <dbReference type="ARBA" id="ARBA00010817"/>
    </source>
</evidence>
<comment type="similarity">
    <text evidence="2">Belongs to the alkylbase DNA glycosidase AlkA family.</text>
</comment>
<gene>
    <name evidence="7" type="primary">alkA_2</name>
    <name evidence="8" type="synonym">alkA_3</name>
    <name evidence="9" type="ORF">EV682_103203</name>
    <name evidence="7" type="ORF">NCTC11159_02382</name>
    <name evidence="8" type="ORF">NCTC11159_04672</name>
</gene>
<dbReference type="FunFam" id="1.10.340.30:FF:000004">
    <property type="entry name" value="DNA-3-methyladenine glycosylase II"/>
    <property type="match status" value="1"/>
</dbReference>
<evidence type="ECO:0000256" key="5">
    <source>
        <dbReference type="ARBA" id="ARBA00023204"/>
    </source>
</evidence>
<evidence type="ECO:0000313" key="8">
    <source>
        <dbReference type="EMBL" id="STR46063.1"/>
    </source>
</evidence>
<evidence type="ECO:0000256" key="4">
    <source>
        <dbReference type="ARBA" id="ARBA00022763"/>
    </source>
</evidence>
<dbReference type="InterPro" id="IPR003265">
    <property type="entry name" value="HhH-GPD_domain"/>
</dbReference>
<keyword evidence="7" id="KW-0378">Hydrolase</keyword>
<dbReference type="CDD" id="cd00056">
    <property type="entry name" value="ENDO3c"/>
    <property type="match status" value="1"/>
</dbReference>
<dbReference type="Gene3D" id="1.10.340.30">
    <property type="entry name" value="Hypothetical protein, domain 2"/>
    <property type="match status" value="1"/>
</dbReference>
<dbReference type="EMBL" id="SMBT01000003">
    <property type="protein sequence ID" value="TCU88619.1"/>
    <property type="molecule type" value="Genomic_DNA"/>
</dbReference>
<name>A0A377Q9B0_9NEIS</name>
<keyword evidence="7" id="KW-0326">Glycosidase</keyword>
<evidence type="ECO:0000313" key="10">
    <source>
        <dbReference type="Proteomes" id="UP000255108"/>
    </source>
</evidence>
<evidence type="ECO:0000313" key="11">
    <source>
        <dbReference type="Proteomes" id="UP000295794"/>
    </source>
</evidence>
<evidence type="ECO:0000259" key="6">
    <source>
        <dbReference type="SMART" id="SM00478"/>
    </source>
</evidence>
<dbReference type="Pfam" id="PF00730">
    <property type="entry name" value="HhH-GPD"/>
    <property type="match status" value="1"/>
</dbReference>
<dbReference type="Gene3D" id="1.10.1670.40">
    <property type="match status" value="1"/>
</dbReference>
<dbReference type="PANTHER" id="PTHR43003">
    <property type="entry name" value="DNA-3-METHYLADENINE GLYCOSYLASE"/>
    <property type="match status" value="1"/>
</dbReference>
<dbReference type="GO" id="GO:0032993">
    <property type="term" value="C:protein-DNA complex"/>
    <property type="evidence" value="ECO:0007669"/>
    <property type="project" value="TreeGrafter"/>
</dbReference>
<accession>A0A377Q9B0</accession>
<feature type="domain" description="HhH-GPD" evidence="6">
    <location>
        <begin position="52"/>
        <end position="204"/>
    </location>
</feature>
<dbReference type="GO" id="GO:0006307">
    <property type="term" value="P:DNA alkylation repair"/>
    <property type="evidence" value="ECO:0007669"/>
    <property type="project" value="TreeGrafter"/>
</dbReference>
<dbReference type="AlphaFoldDB" id="A0A377Q9B0"/>
<reference evidence="9 11" key="2">
    <citation type="submission" date="2019-03" db="EMBL/GenBank/DDBJ databases">
        <title>Genomic Encyclopedia of Type Strains, Phase IV (KMG-IV): sequencing the most valuable type-strain genomes for metagenomic binning, comparative biology and taxonomic classification.</title>
        <authorList>
            <person name="Goeker M."/>
        </authorList>
    </citation>
    <scope>NUCLEOTIDE SEQUENCE [LARGE SCALE GENOMIC DNA]</scope>
    <source>
        <strain evidence="9 11">DSM 3764</strain>
    </source>
</reference>
<dbReference type="RefSeq" id="WP_115227533.1">
    <property type="nucleotide sequence ID" value="NZ_CAWOLO010000003.1"/>
</dbReference>
<dbReference type="EMBL" id="UGHR01000009">
    <property type="protein sequence ID" value="STR46063.1"/>
    <property type="molecule type" value="Genomic_DNA"/>
</dbReference>
<proteinExistence type="inferred from homology"/>
<protein>
    <recommendedName>
        <fullName evidence="3">DNA-3-methyladenine glycosylase II</fullName>
        <ecNumber evidence="3">3.2.2.21</ecNumber>
    </recommendedName>
</protein>
<sequence>MSTIYGKPAYWDQATAELSAADSVMAGLIARYPDISLEGRGEVFHTLARAIVGQQISVKAADSVWSRFAAHLQKIEATRVLESSVEELRACGLSARKVEYLYDLARHQQAGLLDVALWHDLDDEAVIGRLVDIRGIGRWTAEMFLIFYLLRPNVLPLDDIGLLKAIALLYHNNERLPRGIICDLAQKWQPWRTVATWYLWRSLDPVPVEY</sequence>
<reference evidence="7 10" key="1">
    <citation type="submission" date="2018-06" db="EMBL/GenBank/DDBJ databases">
        <authorList>
            <consortium name="Pathogen Informatics"/>
            <person name="Doyle S."/>
        </authorList>
    </citation>
    <scope>NUCLEOTIDE SEQUENCE [LARGE SCALE GENOMIC DNA]</scope>
    <source>
        <strain evidence="7 10">NCTC11159</strain>
    </source>
</reference>
<dbReference type="Proteomes" id="UP000295794">
    <property type="component" value="Unassembled WGS sequence"/>
</dbReference>
<dbReference type="GO" id="GO:0005737">
    <property type="term" value="C:cytoplasm"/>
    <property type="evidence" value="ECO:0007669"/>
    <property type="project" value="TreeGrafter"/>
</dbReference>
<dbReference type="GO" id="GO:0008725">
    <property type="term" value="F:DNA-3-methyladenine glycosylase activity"/>
    <property type="evidence" value="ECO:0007669"/>
    <property type="project" value="TreeGrafter"/>
</dbReference>
<dbReference type="GO" id="GO:0043916">
    <property type="term" value="F:DNA-7-methylguanine glycosylase activity"/>
    <property type="evidence" value="ECO:0007669"/>
    <property type="project" value="TreeGrafter"/>
</dbReference>
<evidence type="ECO:0000256" key="1">
    <source>
        <dbReference type="ARBA" id="ARBA00000086"/>
    </source>
</evidence>
<dbReference type="SUPFAM" id="SSF48150">
    <property type="entry name" value="DNA-glycosylase"/>
    <property type="match status" value="1"/>
</dbReference>
<dbReference type="PANTHER" id="PTHR43003:SF5">
    <property type="entry name" value="DNA-3-METHYLADENINE GLYCOSYLASE"/>
    <property type="match status" value="1"/>
</dbReference>
<organism evidence="7 10">
    <name type="scientific">Iodobacter fluviatilis</name>
    <dbReference type="NCBI Taxonomy" id="537"/>
    <lineage>
        <taxon>Bacteria</taxon>
        <taxon>Pseudomonadati</taxon>
        <taxon>Pseudomonadota</taxon>
        <taxon>Betaproteobacteria</taxon>
        <taxon>Neisseriales</taxon>
        <taxon>Chitinibacteraceae</taxon>
        <taxon>Iodobacter</taxon>
    </lineage>
</organism>
<keyword evidence="11" id="KW-1185">Reference proteome</keyword>
<evidence type="ECO:0000313" key="7">
    <source>
        <dbReference type="EMBL" id="STQ91310.1"/>
    </source>
</evidence>
<dbReference type="SMART" id="SM00478">
    <property type="entry name" value="ENDO3c"/>
    <property type="match status" value="1"/>
</dbReference>
<evidence type="ECO:0000313" key="9">
    <source>
        <dbReference type="EMBL" id="TCU88619.1"/>
    </source>
</evidence>
<comment type="catalytic activity">
    <reaction evidence="1">
        <text>Hydrolysis of alkylated DNA, releasing 3-methyladenine, 3-methylguanine, 7-methylguanine and 7-methyladenine.</text>
        <dbReference type="EC" id="3.2.2.21"/>
    </reaction>
</comment>
<dbReference type="InterPro" id="IPR051912">
    <property type="entry name" value="Alkylbase_DNA_Glycosylase/TA"/>
</dbReference>
<dbReference type="InterPro" id="IPR011257">
    <property type="entry name" value="DNA_glycosylase"/>
</dbReference>
<dbReference type="EC" id="3.2.2.21" evidence="3"/>